<sequence length="223" mass="26601">MNLLKIIYERVFKLPLSVFIFLGLRHLFQYGTRVTSCATNATSLEKIGTTIFMPSKGCEGLKKRRESHLGTNRRNLGGYPMHNNLWRYCNFSPDTRSYEHILMIATRAIDLELELVIMIYLIKDFQEMTRRMEAQPIKTWSLMKQSLRNEFVVENHERQRKGQAKEKFMESSMHEMCRKVNKLAQTQDVIDRKLIHHEKKNTCTFVKEEKFKRRRSEECFENK</sequence>
<reference evidence="2" key="1">
    <citation type="journal article" date="2023" name="Nat. Plants">
        <title>Single-cell RNA sequencing provides a high-resolution roadmap for understanding the multicellular compartmentation of specialized metabolism.</title>
        <authorList>
            <person name="Sun S."/>
            <person name="Shen X."/>
            <person name="Li Y."/>
            <person name="Li Y."/>
            <person name="Wang S."/>
            <person name="Li R."/>
            <person name="Zhang H."/>
            <person name="Shen G."/>
            <person name="Guo B."/>
            <person name="Wei J."/>
            <person name="Xu J."/>
            <person name="St-Pierre B."/>
            <person name="Chen S."/>
            <person name="Sun C."/>
        </authorList>
    </citation>
    <scope>NUCLEOTIDE SEQUENCE [LARGE SCALE GENOMIC DNA]</scope>
</reference>
<evidence type="ECO:0000313" key="1">
    <source>
        <dbReference type="EMBL" id="KAI5661963.1"/>
    </source>
</evidence>
<proteinExistence type="predicted"/>
<dbReference type="Proteomes" id="UP001060085">
    <property type="component" value="Linkage Group LG05"/>
</dbReference>
<name>A0ACC0ALX0_CATRO</name>
<gene>
    <name evidence="1" type="ORF">M9H77_21286</name>
</gene>
<comment type="caution">
    <text evidence="1">The sequence shown here is derived from an EMBL/GenBank/DDBJ whole genome shotgun (WGS) entry which is preliminary data.</text>
</comment>
<dbReference type="EMBL" id="CM044705">
    <property type="protein sequence ID" value="KAI5661963.1"/>
    <property type="molecule type" value="Genomic_DNA"/>
</dbReference>
<protein>
    <submittedName>
        <fullName evidence="1">Uncharacterized protein</fullName>
    </submittedName>
</protein>
<organism evidence="1 2">
    <name type="scientific">Catharanthus roseus</name>
    <name type="common">Madagascar periwinkle</name>
    <name type="synonym">Vinca rosea</name>
    <dbReference type="NCBI Taxonomy" id="4058"/>
    <lineage>
        <taxon>Eukaryota</taxon>
        <taxon>Viridiplantae</taxon>
        <taxon>Streptophyta</taxon>
        <taxon>Embryophyta</taxon>
        <taxon>Tracheophyta</taxon>
        <taxon>Spermatophyta</taxon>
        <taxon>Magnoliopsida</taxon>
        <taxon>eudicotyledons</taxon>
        <taxon>Gunneridae</taxon>
        <taxon>Pentapetalae</taxon>
        <taxon>asterids</taxon>
        <taxon>lamiids</taxon>
        <taxon>Gentianales</taxon>
        <taxon>Apocynaceae</taxon>
        <taxon>Rauvolfioideae</taxon>
        <taxon>Vinceae</taxon>
        <taxon>Catharanthinae</taxon>
        <taxon>Catharanthus</taxon>
    </lineage>
</organism>
<accession>A0ACC0ALX0</accession>
<keyword evidence="2" id="KW-1185">Reference proteome</keyword>
<evidence type="ECO:0000313" key="2">
    <source>
        <dbReference type="Proteomes" id="UP001060085"/>
    </source>
</evidence>